<organism evidence="1 2">
    <name type="scientific">Candidatus Amesbacteria bacterium GW2011_GWC2_45_19</name>
    <dbReference type="NCBI Taxonomy" id="1618366"/>
    <lineage>
        <taxon>Bacteria</taxon>
        <taxon>Candidatus Amesiibacteriota</taxon>
    </lineage>
</organism>
<evidence type="ECO:0008006" key="3">
    <source>
        <dbReference type="Google" id="ProtNLM"/>
    </source>
</evidence>
<evidence type="ECO:0000313" key="1">
    <source>
        <dbReference type="EMBL" id="KKU03025.1"/>
    </source>
</evidence>
<accession>A0A0G1Q2X4</accession>
<protein>
    <recommendedName>
        <fullName evidence="3">DUF5678 domain-containing protein</fullName>
    </recommendedName>
</protein>
<comment type="caution">
    <text evidence="1">The sequence shown here is derived from an EMBL/GenBank/DDBJ whole genome shotgun (WGS) entry which is preliminary data.</text>
</comment>
<evidence type="ECO:0000313" key="2">
    <source>
        <dbReference type="Proteomes" id="UP000034264"/>
    </source>
</evidence>
<proteinExistence type="predicted"/>
<dbReference type="AlphaFoldDB" id="A0A0G1Q2X4"/>
<sequence length="62" mass="7013">MKPINISSLIKEYGPGYVAKSKKTGKVIAHAKRLDVLFKKTKKKADVTIAWIPHGNTRYFII</sequence>
<dbReference type="EMBL" id="LCKS01000004">
    <property type="protein sequence ID" value="KKU03025.1"/>
    <property type="molecule type" value="Genomic_DNA"/>
</dbReference>
<gene>
    <name evidence="1" type="ORF">UX05_C0004G0034</name>
</gene>
<dbReference type="Proteomes" id="UP000034264">
    <property type="component" value="Unassembled WGS sequence"/>
</dbReference>
<reference evidence="1 2" key="1">
    <citation type="journal article" date="2015" name="Nature">
        <title>rRNA introns, odd ribosomes, and small enigmatic genomes across a large radiation of phyla.</title>
        <authorList>
            <person name="Brown C.T."/>
            <person name="Hug L.A."/>
            <person name="Thomas B.C."/>
            <person name="Sharon I."/>
            <person name="Castelle C.J."/>
            <person name="Singh A."/>
            <person name="Wilkins M.J."/>
            <person name="Williams K.H."/>
            <person name="Banfield J.F."/>
        </authorList>
    </citation>
    <scope>NUCLEOTIDE SEQUENCE [LARGE SCALE GENOMIC DNA]</scope>
</reference>
<name>A0A0G1Q2X4_9BACT</name>